<feature type="domain" description="AB hydrolase-1" evidence="1">
    <location>
        <begin position="15"/>
        <end position="240"/>
    </location>
</feature>
<accession>A0A076EDX7</accession>
<reference evidence="2 3" key="1">
    <citation type="submission" date="2014-07" db="EMBL/GenBank/DDBJ databases">
        <title>Genome Sequence of Rhodococcus opacus Strain R7, a Biodegrader of Mono- and Polycyclic Aromatic Hydrocarbons.</title>
        <authorList>
            <person name="Di Gennaro P."/>
            <person name="Zampolli J."/>
            <person name="Presti I."/>
            <person name="Cappelletti M."/>
            <person name="D'Ursi P."/>
            <person name="Orro A."/>
            <person name="Mezzelani A."/>
            <person name="Milanesi L."/>
        </authorList>
    </citation>
    <scope>NUCLEOTIDE SEQUENCE [LARGE SCALE GENOMIC DNA]</scope>
    <source>
        <strain evidence="2 3">R7</strain>
    </source>
</reference>
<dbReference type="Pfam" id="PF12697">
    <property type="entry name" value="Abhydrolase_6"/>
    <property type="match status" value="1"/>
</dbReference>
<proteinExistence type="predicted"/>
<dbReference type="InterPro" id="IPR050266">
    <property type="entry name" value="AB_hydrolase_sf"/>
</dbReference>
<dbReference type="PANTHER" id="PTHR43798">
    <property type="entry name" value="MONOACYLGLYCEROL LIPASE"/>
    <property type="match status" value="1"/>
</dbReference>
<dbReference type="GO" id="GO:0016787">
    <property type="term" value="F:hydrolase activity"/>
    <property type="evidence" value="ECO:0007669"/>
    <property type="project" value="UniProtKB-KW"/>
</dbReference>
<dbReference type="InterPro" id="IPR000073">
    <property type="entry name" value="AB_hydrolase_1"/>
</dbReference>
<name>A0A076EDX7_RHOOP</name>
<evidence type="ECO:0000313" key="2">
    <source>
        <dbReference type="EMBL" id="AII03317.1"/>
    </source>
</evidence>
<protein>
    <submittedName>
        <fullName evidence="2">Hydrolase</fullName>
    </submittedName>
</protein>
<dbReference type="RefSeq" id="WP_128638340.1">
    <property type="nucleotide sequence ID" value="NZ_CP008947.1"/>
</dbReference>
<evidence type="ECO:0000259" key="1">
    <source>
        <dbReference type="Pfam" id="PF12697"/>
    </source>
</evidence>
<dbReference type="InterPro" id="IPR029058">
    <property type="entry name" value="AB_hydrolase_fold"/>
</dbReference>
<dbReference type="Gene3D" id="3.40.50.1820">
    <property type="entry name" value="alpha/beta hydrolase"/>
    <property type="match status" value="1"/>
</dbReference>
<dbReference type="eggNOG" id="COG0596">
    <property type="taxonomic scope" value="Bacteria"/>
</dbReference>
<keyword evidence="2" id="KW-0378">Hydrolase</keyword>
<dbReference type="SUPFAM" id="SSF53474">
    <property type="entry name" value="alpha/beta-Hydrolases"/>
    <property type="match status" value="1"/>
</dbReference>
<sequence length="247" mass="26304">MNAIAAIEGSGDHRILVLHGWALDSSVWLTARARTDQSRFTYAYLDFPGYGVNRPEAPADGIDGMAAVALDAADQLGWSTFSVLGHSMGGTTALRVATLAPERVTSVVALTPVSPAGTPLDEATYGSFAGAWADPGAAIRGALAPYIDETDLKNLVDRNRSTMDQATWESYLKNWTSPDFLDRIGTYEGPATLIVGESDPFVTAEYLGDTLAALKNGYLKTVKGKAGHYPMVENAPETVALAEQSLY</sequence>
<gene>
    <name evidence="2" type="ORF">EP51_01095</name>
</gene>
<dbReference type="AlphaFoldDB" id="A0A076EDX7"/>
<organism evidence="2 3">
    <name type="scientific">Rhodococcus opacus</name>
    <name type="common">Nocardia opaca</name>
    <dbReference type="NCBI Taxonomy" id="37919"/>
    <lineage>
        <taxon>Bacteria</taxon>
        <taxon>Bacillati</taxon>
        <taxon>Actinomycetota</taxon>
        <taxon>Actinomycetes</taxon>
        <taxon>Mycobacteriales</taxon>
        <taxon>Nocardiaceae</taxon>
        <taxon>Rhodococcus</taxon>
    </lineage>
</organism>
<evidence type="ECO:0000313" key="3">
    <source>
        <dbReference type="Proteomes" id="UP000028488"/>
    </source>
</evidence>
<dbReference type="EMBL" id="CP008947">
    <property type="protein sequence ID" value="AII03317.1"/>
    <property type="molecule type" value="Genomic_DNA"/>
</dbReference>
<dbReference type="PRINTS" id="PR00111">
    <property type="entry name" value="ABHYDROLASE"/>
</dbReference>
<dbReference type="Proteomes" id="UP000028488">
    <property type="component" value="Chromosome"/>
</dbReference>